<accession>A0A1B8G695</accession>
<feature type="compositionally biased region" description="Polar residues" evidence="1">
    <location>
        <begin position="167"/>
        <end position="185"/>
    </location>
</feature>
<reference evidence="2 3" key="1">
    <citation type="submission" date="2016-03" db="EMBL/GenBank/DDBJ databases">
        <title>Comparative genomics of Pseudogymnoascus destructans, the fungus causing white-nose syndrome of bats.</title>
        <authorList>
            <person name="Palmer J.M."/>
            <person name="Drees K.P."/>
            <person name="Foster J.T."/>
            <person name="Lindner D.L."/>
        </authorList>
    </citation>
    <scope>NUCLEOTIDE SEQUENCE [LARGE SCALE GENOMIC DNA]</scope>
    <source>
        <strain evidence="2 3">UAMH 10579</strain>
    </source>
</reference>
<feature type="region of interest" description="Disordered" evidence="1">
    <location>
        <begin position="24"/>
        <end position="74"/>
    </location>
</feature>
<protein>
    <submittedName>
        <fullName evidence="2">Uncharacterized protein</fullName>
    </submittedName>
</protein>
<dbReference type="Proteomes" id="UP000091956">
    <property type="component" value="Unassembled WGS sequence"/>
</dbReference>
<feature type="compositionally biased region" description="Basic and acidic residues" evidence="1">
    <location>
        <begin position="50"/>
        <end position="67"/>
    </location>
</feature>
<name>A0A1B8G695_9PEZI</name>
<organism evidence="2 3">
    <name type="scientific">Pseudogymnoascus verrucosus</name>
    <dbReference type="NCBI Taxonomy" id="342668"/>
    <lineage>
        <taxon>Eukaryota</taxon>
        <taxon>Fungi</taxon>
        <taxon>Dikarya</taxon>
        <taxon>Ascomycota</taxon>
        <taxon>Pezizomycotina</taxon>
        <taxon>Leotiomycetes</taxon>
        <taxon>Thelebolales</taxon>
        <taxon>Thelebolaceae</taxon>
        <taxon>Pseudogymnoascus</taxon>
    </lineage>
</organism>
<evidence type="ECO:0000313" key="3">
    <source>
        <dbReference type="Proteomes" id="UP000091956"/>
    </source>
</evidence>
<evidence type="ECO:0000313" key="2">
    <source>
        <dbReference type="EMBL" id="OBT91355.1"/>
    </source>
</evidence>
<dbReference type="RefSeq" id="XP_018125088.1">
    <property type="nucleotide sequence ID" value="XM_018280074.1"/>
</dbReference>
<reference evidence="3" key="2">
    <citation type="journal article" date="2018" name="Nat. Commun.">
        <title>Extreme sensitivity to ultraviolet light in the fungal pathogen causing white-nose syndrome of bats.</title>
        <authorList>
            <person name="Palmer J.M."/>
            <person name="Drees K.P."/>
            <person name="Foster J.T."/>
            <person name="Lindner D.L."/>
        </authorList>
    </citation>
    <scope>NUCLEOTIDE SEQUENCE [LARGE SCALE GENOMIC DNA]</scope>
    <source>
        <strain evidence="3">UAMH 10579</strain>
    </source>
</reference>
<dbReference type="AlphaFoldDB" id="A0A1B8G695"/>
<dbReference type="EMBL" id="KV460300">
    <property type="protein sequence ID" value="OBT91355.1"/>
    <property type="molecule type" value="Genomic_DNA"/>
</dbReference>
<sequence>MASQGYHTTAPSAMQDICPNSASILSHIAPGGPTLGRGQPRTGRAGRAFPGHEGHTQRPQRGDRKATETSNGHVAAPLLAVTALATPHRKLDNVLRALTENSKSSILISEECGRHGNKGCQLCTSSTTLIVGPPQGQTPIGIIAVNRTTTRAEKLEMGEAKVEGWLSSPNQPLNLQPVSQGKETA</sequence>
<keyword evidence="3" id="KW-1185">Reference proteome</keyword>
<dbReference type="GeneID" id="28844067"/>
<proteinExistence type="predicted"/>
<feature type="region of interest" description="Disordered" evidence="1">
    <location>
        <begin position="163"/>
        <end position="185"/>
    </location>
</feature>
<evidence type="ECO:0000256" key="1">
    <source>
        <dbReference type="SAM" id="MobiDB-lite"/>
    </source>
</evidence>
<gene>
    <name evidence="2" type="ORF">VE01_10681</name>
</gene>